<accession>A0ABW5UAD3</accession>
<comment type="caution">
    <text evidence="2">The sequence shown here is derived from an EMBL/GenBank/DDBJ whole genome shotgun (WGS) entry which is preliminary data.</text>
</comment>
<feature type="transmembrane region" description="Helical" evidence="1">
    <location>
        <begin position="136"/>
        <end position="157"/>
    </location>
</feature>
<reference evidence="3" key="1">
    <citation type="journal article" date="2019" name="Int. J. Syst. Evol. Microbiol.">
        <title>The Global Catalogue of Microorganisms (GCM) 10K type strain sequencing project: providing services to taxonomists for standard genome sequencing and annotation.</title>
        <authorList>
            <consortium name="The Broad Institute Genomics Platform"/>
            <consortium name="The Broad Institute Genome Sequencing Center for Infectious Disease"/>
            <person name="Wu L."/>
            <person name="Ma J."/>
        </authorList>
    </citation>
    <scope>NUCLEOTIDE SEQUENCE [LARGE SCALE GENOMIC DNA]</scope>
    <source>
        <strain evidence="3">KCTC 42247</strain>
    </source>
</reference>
<name>A0ABW5UAD3_9SPHI</name>
<keyword evidence="3" id="KW-1185">Reference proteome</keyword>
<evidence type="ECO:0008006" key="4">
    <source>
        <dbReference type="Google" id="ProtNLM"/>
    </source>
</evidence>
<keyword evidence="1" id="KW-1133">Transmembrane helix</keyword>
<evidence type="ECO:0000313" key="2">
    <source>
        <dbReference type="EMBL" id="MFD2742106.1"/>
    </source>
</evidence>
<gene>
    <name evidence="2" type="ORF">ACFSQ6_01715</name>
</gene>
<proteinExistence type="predicted"/>
<evidence type="ECO:0000313" key="3">
    <source>
        <dbReference type="Proteomes" id="UP001597418"/>
    </source>
</evidence>
<dbReference type="RefSeq" id="WP_380883532.1">
    <property type="nucleotide sequence ID" value="NZ_JBHUMB010000005.1"/>
</dbReference>
<sequence>MAAAEQLLLEDIALSEQHEDKRNAMFAQIRLSTLYLDMQRWDEAKSLLLKAESFAADKDNLLGFQRDILLLKLQLFESINNHDALLDLYKQLRLVEEQLKYTDGSDAVKNVKLILLREQAEWNKKAQETKLQKSNLIGIALLVICTLLLLLTVLLRISKVRTLRLQHAVFESKIATISLAKYKSEDRYAQVQQTIKSYRKFIEERNAAIDHLKEEVSKLESATTSIHVAQREKLQDLLSEHLMSEDNWSRFKRVFFAEYREFYDHVIQHLVGITESQLRIVLLQKIGVSNHEMANLLGVGQESIRKAKHRLRKKYGLAYDDCFQIHTNLAAEQYSTQ</sequence>
<dbReference type="EMBL" id="JBHUMB010000005">
    <property type="protein sequence ID" value="MFD2742106.1"/>
    <property type="molecule type" value="Genomic_DNA"/>
</dbReference>
<keyword evidence="1" id="KW-0472">Membrane</keyword>
<dbReference type="Proteomes" id="UP001597418">
    <property type="component" value="Unassembled WGS sequence"/>
</dbReference>
<evidence type="ECO:0000256" key="1">
    <source>
        <dbReference type="SAM" id="Phobius"/>
    </source>
</evidence>
<dbReference type="InterPro" id="IPR016032">
    <property type="entry name" value="Sig_transdc_resp-reg_C-effctor"/>
</dbReference>
<keyword evidence="1" id="KW-0812">Transmembrane</keyword>
<organism evidence="2 3">
    <name type="scientific">Sphingobacterium populi</name>
    <dbReference type="NCBI Taxonomy" id="1812824"/>
    <lineage>
        <taxon>Bacteria</taxon>
        <taxon>Pseudomonadati</taxon>
        <taxon>Bacteroidota</taxon>
        <taxon>Sphingobacteriia</taxon>
        <taxon>Sphingobacteriales</taxon>
        <taxon>Sphingobacteriaceae</taxon>
        <taxon>Sphingobacterium</taxon>
    </lineage>
</organism>
<protein>
    <recommendedName>
        <fullName evidence="4">HTH luxR-type domain-containing protein</fullName>
    </recommendedName>
</protein>
<dbReference type="SUPFAM" id="SSF46894">
    <property type="entry name" value="C-terminal effector domain of the bipartite response regulators"/>
    <property type="match status" value="1"/>
</dbReference>